<dbReference type="InterPro" id="IPR016024">
    <property type="entry name" value="ARM-type_fold"/>
</dbReference>
<evidence type="ECO:0000313" key="8">
    <source>
        <dbReference type="EMBL" id="CAD7274955.1"/>
    </source>
</evidence>
<name>A0A7R9BI20_9CRUS</name>
<dbReference type="EMBL" id="CAJPEX010000329">
    <property type="protein sequence ID" value="CAG0915107.1"/>
    <property type="molecule type" value="Genomic_DNA"/>
</dbReference>
<evidence type="ECO:0000259" key="7">
    <source>
        <dbReference type="PROSITE" id="PS50303"/>
    </source>
</evidence>
<feature type="repeat" description="Pumilio" evidence="5">
    <location>
        <begin position="414"/>
        <end position="449"/>
    </location>
</feature>
<feature type="region of interest" description="Disordered" evidence="6">
    <location>
        <begin position="252"/>
        <end position="296"/>
    </location>
</feature>
<dbReference type="GO" id="GO:0010608">
    <property type="term" value="P:post-transcriptional regulation of gene expression"/>
    <property type="evidence" value="ECO:0007669"/>
    <property type="project" value="TreeGrafter"/>
</dbReference>
<feature type="repeat" description="Pumilio" evidence="5">
    <location>
        <begin position="450"/>
        <end position="485"/>
    </location>
</feature>
<sequence length="865" mass="92333">MPEIFSGKARGTPACCHASVLVELASAFPSLTFNLPLYLFALIFFLRCRWACVQMYSNGGPGGAGPSAMMQQLLVQHYQQAFSTVQQSMTPGAAAGTYMIGPQDPYQMQTLMADLLPITGGFYQLPQPSPATWGMYPASMNLVQHPGQSQSPGLLAPNPGGPTTTGVRRPVSPAMAAAEAAAAGYILPAGYYEDRGGAAGQGMMLPPNMTGRPNPTGPPMRVVSRGSYLIGAGPQDFDAKAAMLIHGMSDGLDHGGPHQDSGTNGVYQPTGGDQTSHIHLSLSGPGSNPVGGSTPFSPPVDLGGKWTSNPGDANNFYNLAAVAAANGYTDAQGNVAWNPNLFASHGTMMAAAAAITGVPPGVPTSALATSSSVRRGSGVSGLFPPAADGKLQPNRSRLLEDFRNNRFSNLTFREMTSHMVEFSQDQHGSRYIQQKLERATPAEKNLVFSEILPQTYSLMTDVFGNYVIQKFFEYGSPEQKATLAQKVRGNVVQLALQVYGCRVIQKAVETIPGDLQQELVRELDGHVLRCVKDQNGNHVVQKCIECVDPQALQFIINAFTGQVYTLSSHPYGCRVIQRILEHCSPDQTTPVLEELHLHTEQLIQDQYGNYVIQHILEHGKAEDKSKIVAVVHGKILSLSQHKFASNVVEKCIQYATLAERAQLIDEVCMLNGSAAAGLMSDSSTTDPSSAAVSCPLQLMMKDQFANYVVQKMLDLAEPGQRKVLMNRIRPHVATLRKFTYGKHILAKLEKYFMKSPLSPTSGATGGPAGAQGLTSSPCVGGLAPLSCNSVTGSIQRLTLGSSGLTSTQTVRSLLTGTVNGNGPNINNNIIVSVDQNGVGSETASGMPQHHHVEEIPSLLGFRFNP</sequence>
<evidence type="ECO:0000256" key="6">
    <source>
        <dbReference type="SAM" id="MobiDB-lite"/>
    </source>
</evidence>
<dbReference type="Gene3D" id="1.25.10.10">
    <property type="entry name" value="Leucine-rich Repeat Variant"/>
    <property type="match status" value="1"/>
</dbReference>
<comment type="subcellular location">
    <subcellularLocation>
        <location evidence="1">Cytoplasm</location>
    </subcellularLocation>
</comment>
<dbReference type="GO" id="GO:0005737">
    <property type="term" value="C:cytoplasm"/>
    <property type="evidence" value="ECO:0007669"/>
    <property type="project" value="UniProtKB-SubCell"/>
</dbReference>
<dbReference type="EMBL" id="OA882366">
    <property type="protein sequence ID" value="CAD7274955.1"/>
    <property type="molecule type" value="Genomic_DNA"/>
</dbReference>
<keyword evidence="3" id="KW-0677">Repeat</keyword>
<feature type="compositionally biased region" description="Polar residues" evidence="6">
    <location>
        <begin position="260"/>
        <end position="295"/>
    </location>
</feature>
<dbReference type="Proteomes" id="UP000678499">
    <property type="component" value="Unassembled WGS sequence"/>
</dbReference>
<protein>
    <recommendedName>
        <fullName evidence="7">PUM-HD domain-containing protein</fullName>
    </recommendedName>
</protein>
<feature type="repeat" description="Pumilio" evidence="5">
    <location>
        <begin position="522"/>
        <end position="557"/>
    </location>
</feature>
<feature type="repeat" description="Pumilio" evidence="5">
    <location>
        <begin position="630"/>
        <end position="665"/>
    </location>
</feature>
<dbReference type="SUPFAM" id="SSF48371">
    <property type="entry name" value="ARM repeat"/>
    <property type="match status" value="1"/>
</dbReference>
<accession>A0A7R9BI20</accession>
<dbReference type="OrthoDB" id="668540at2759"/>
<dbReference type="SMART" id="SM00025">
    <property type="entry name" value="Pumilio"/>
    <property type="match status" value="8"/>
</dbReference>
<dbReference type="FunFam" id="1.25.10.10:FF:000004">
    <property type="entry name" value="Pumilio homolog 1 isoform 2"/>
    <property type="match status" value="1"/>
</dbReference>
<gene>
    <name evidence="8" type="ORF">NMOB1V02_LOCUS2765</name>
</gene>
<feature type="repeat" description="Pumilio" evidence="5">
    <location>
        <begin position="691"/>
        <end position="726"/>
    </location>
</feature>
<dbReference type="InterPro" id="IPR033712">
    <property type="entry name" value="Pumilio_RNA-bd"/>
</dbReference>
<dbReference type="Pfam" id="PF00806">
    <property type="entry name" value="PUF"/>
    <property type="match status" value="8"/>
</dbReference>
<dbReference type="PROSITE" id="PS50303">
    <property type="entry name" value="PUM_HD"/>
    <property type="match status" value="1"/>
</dbReference>
<dbReference type="GO" id="GO:0003730">
    <property type="term" value="F:mRNA 3'-UTR binding"/>
    <property type="evidence" value="ECO:0007669"/>
    <property type="project" value="TreeGrafter"/>
</dbReference>
<dbReference type="InterPro" id="IPR033133">
    <property type="entry name" value="PUM-HD"/>
</dbReference>
<evidence type="ECO:0000256" key="4">
    <source>
        <dbReference type="ARBA" id="ARBA00022884"/>
    </source>
</evidence>
<feature type="repeat" description="Pumilio" evidence="5">
    <location>
        <begin position="558"/>
        <end position="593"/>
    </location>
</feature>
<dbReference type="InterPro" id="IPR001313">
    <property type="entry name" value="Pumilio_RNA-bd_rpt"/>
</dbReference>
<keyword evidence="2" id="KW-0963">Cytoplasm</keyword>
<evidence type="ECO:0000313" key="9">
    <source>
        <dbReference type="Proteomes" id="UP000678499"/>
    </source>
</evidence>
<feature type="repeat" description="Pumilio" evidence="5">
    <location>
        <begin position="594"/>
        <end position="629"/>
    </location>
</feature>
<keyword evidence="9" id="KW-1185">Reference proteome</keyword>
<keyword evidence="4" id="KW-0694">RNA-binding</keyword>
<evidence type="ECO:0000256" key="1">
    <source>
        <dbReference type="ARBA" id="ARBA00004496"/>
    </source>
</evidence>
<dbReference type="PROSITE" id="PS50302">
    <property type="entry name" value="PUM"/>
    <property type="match status" value="8"/>
</dbReference>
<dbReference type="PANTHER" id="PTHR12537:SF12">
    <property type="entry name" value="MATERNAL PROTEIN PUMILIO"/>
    <property type="match status" value="1"/>
</dbReference>
<evidence type="ECO:0000256" key="5">
    <source>
        <dbReference type="PROSITE-ProRule" id="PRU00317"/>
    </source>
</evidence>
<dbReference type="GO" id="GO:0005634">
    <property type="term" value="C:nucleus"/>
    <property type="evidence" value="ECO:0007669"/>
    <property type="project" value="TreeGrafter"/>
</dbReference>
<dbReference type="AlphaFoldDB" id="A0A7R9BI20"/>
<evidence type="ECO:0000256" key="2">
    <source>
        <dbReference type="ARBA" id="ARBA00022490"/>
    </source>
</evidence>
<dbReference type="CDD" id="cd07920">
    <property type="entry name" value="Pumilio"/>
    <property type="match status" value="1"/>
</dbReference>
<proteinExistence type="predicted"/>
<feature type="repeat" description="Pumilio" evidence="5">
    <location>
        <begin position="486"/>
        <end position="521"/>
    </location>
</feature>
<dbReference type="PANTHER" id="PTHR12537">
    <property type="entry name" value="RNA BINDING PROTEIN PUMILIO-RELATED"/>
    <property type="match status" value="1"/>
</dbReference>
<dbReference type="InterPro" id="IPR011989">
    <property type="entry name" value="ARM-like"/>
</dbReference>
<reference evidence="8" key="1">
    <citation type="submission" date="2020-11" db="EMBL/GenBank/DDBJ databases">
        <authorList>
            <person name="Tran Van P."/>
        </authorList>
    </citation>
    <scope>NUCLEOTIDE SEQUENCE</scope>
</reference>
<feature type="domain" description="PUM-HD" evidence="7">
    <location>
        <begin position="394"/>
        <end position="752"/>
    </location>
</feature>
<organism evidence="8">
    <name type="scientific">Notodromas monacha</name>
    <dbReference type="NCBI Taxonomy" id="399045"/>
    <lineage>
        <taxon>Eukaryota</taxon>
        <taxon>Metazoa</taxon>
        <taxon>Ecdysozoa</taxon>
        <taxon>Arthropoda</taxon>
        <taxon>Crustacea</taxon>
        <taxon>Oligostraca</taxon>
        <taxon>Ostracoda</taxon>
        <taxon>Podocopa</taxon>
        <taxon>Podocopida</taxon>
        <taxon>Cypridocopina</taxon>
        <taxon>Cypridoidea</taxon>
        <taxon>Cyprididae</taxon>
        <taxon>Notodromas</taxon>
    </lineage>
</organism>
<evidence type="ECO:0000256" key="3">
    <source>
        <dbReference type="ARBA" id="ARBA00022737"/>
    </source>
</evidence>